<dbReference type="GO" id="GO:0051480">
    <property type="term" value="P:regulation of cytosolic calcium ion concentration"/>
    <property type="evidence" value="ECO:0007669"/>
    <property type="project" value="TreeGrafter"/>
</dbReference>
<dbReference type="SMART" id="SM01420">
    <property type="entry name" value="TRP_2"/>
    <property type="match status" value="1"/>
</dbReference>
<keyword evidence="3" id="KW-1003">Cell membrane</keyword>
<evidence type="ECO:0000256" key="15">
    <source>
        <dbReference type="ARBA" id="ARBA00036634"/>
    </source>
</evidence>
<keyword evidence="8" id="KW-0106">Calcium</keyword>
<evidence type="ECO:0000313" key="19">
    <source>
        <dbReference type="Proteomes" id="UP000472270"/>
    </source>
</evidence>
<evidence type="ECO:0000256" key="10">
    <source>
        <dbReference type="ARBA" id="ARBA00023043"/>
    </source>
</evidence>
<keyword evidence="10" id="KW-0040">ANK repeat</keyword>
<dbReference type="InterPro" id="IPR002153">
    <property type="entry name" value="TRPC_channel"/>
</dbReference>
<dbReference type="GO" id="GO:0070679">
    <property type="term" value="F:inositol 1,4,5 trisphosphate binding"/>
    <property type="evidence" value="ECO:0007669"/>
    <property type="project" value="TreeGrafter"/>
</dbReference>
<dbReference type="InterPro" id="IPR002110">
    <property type="entry name" value="Ankyrin_rpt"/>
</dbReference>
<dbReference type="Proteomes" id="UP000472270">
    <property type="component" value="Unassembled WGS sequence"/>
</dbReference>
<keyword evidence="4" id="KW-0109">Calcium transport</keyword>
<dbReference type="InterPro" id="IPR005821">
    <property type="entry name" value="Ion_trans_dom"/>
</dbReference>
<evidence type="ECO:0000256" key="7">
    <source>
        <dbReference type="ARBA" id="ARBA00022737"/>
    </source>
</evidence>
<dbReference type="FunFam" id="1.25.40.20:FF:000157">
    <property type="entry name" value="short transient receptor potential channel 6 isoform X1"/>
    <property type="match status" value="1"/>
</dbReference>
<evidence type="ECO:0000256" key="1">
    <source>
        <dbReference type="ARBA" id="ARBA00004651"/>
    </source>
</evidence>
<keyword evidence="5" id="KW-0107">Calcium channel</keyword>
<evidence type="ECO:0000256" key="16">
    <source>
        <dbReference type="SAM" id="Phobius"/>
    </source>
</evidence>
<feature type="transmembrane region" description="Helical" evidence="16">
    <location>
        <begin position="372"/>
        <end position="389"/>
    </location>
</feature>
<evidence type="ECO:0000256" key="6">
    <source>
        <dbReference type="ARBA" id="ARBA00022692"/>
    </source>
</evidence>
<dbReference type="Pfam" id="PF12796">
    <property type="entry name" value="Ank_2"/>
    <property type="match status" value="1"/>
</dbReference>
<keyword evidence="19" id="KW-1185">Reference proteome</keyword>
<evidence type="ECO:0000256" key="9">
    <source>
        <dbReference type="ARBA" id="ARBA00022989"/>
    </source>
</evidence>
<dbReference type="AlphaFoldDB" id="A0A673KZR1"/>
<gene>
    <name evidence="18" type="primary">trpc7b</name>
</gene>
<keyword evidence="13" id="KW-0325">Glycoprotein</keyword>
<keyword evidence="14" id="KW-0407">Ion channel</keyword>
<dbReference type="PANTHER" id="PTHR10117">
    <property type="entry name" value="TRANSIENT RECEPTOR POTENTIAL CHANNEL"/>
    <property type="match status" value="1"/>
</dbReference>
<evidence type="ECO:0000256" key="12">
    <source>
        <dbReference type="ARBA" id="ARBA00023136"/>
    </source>
</evidence>
<dbReference type="SMART" id="SM00248">
    <property type="entry name" value="ANK"/>
    <property type="match status" value="3"/>
</dbReference>
<evidence type="ECO:0000256" key="3">
    <source>
        <dbReference type="ARBA" id="ARBA00022475"/>
    </source>
</evidence>
<keyword evidence="9 16" id="KW-1133">Transmembrane helix</keyword>
<evidence type="ECO:0000256" key="8">
    <source>
        <dbReference type="ARBA" id="ARBA00022837"/>
    </source>
</evidence>
<dbReference type="GO" id="GO:0005886">
    <property type="term" value="C:plasma membrane"/>
    <property type="evidence" value="ECO:0007669"/>
    <property type="project" value="UniProtKB-SubCell"/>
</dbReference>
<dbReference type="Ensembl" id="ENSSRHT00000070985.1">
    <property type="protein sequence ID" value="ENSSRHP00000069097.1"/>
    <property type="gene ID" value="ENSSRHG00000034378.1"/>
</dbReference>
<dbReference type="InterPro" id="IPR036770">
    <property type="entry name" value="Ankyrin_rpt-contain_sf"/>
</dbReference>
<dbReference type="SUPFAM" id="SSF48403">
    <property type="entry name" value="Ankyrin repeat"/>
    <property type="match status" value="1"/>
</dbReference>
<feature type="transmembrane region" description="Helical" evidence="16">
    <location>
        <begin position="409"/>
        <end position="428"/>
    </location>
</feature>
<reference evidence="18" key="1">
    <citation type="submission" date="2025-08" db="UniProtKB">
        <authorList>
            <consortium name="Ensembl"/>
        </authorList>
    </citation>
    <scope>IDENTIFICATION</scope>
</reference>
<evidence type="ECO:0000313" key="18">
    <source>
        <dbReference type="Ensembl" id="ENSSRHP00000069097.1"/>
    </source>
</evidence>
<proteinExistence type="predicted"/>
<evidence type="ECO:0000256" key="14">
    <source>
        <dbReference type="ARBA" id="ARBA00023303"/>
    </source>
</evidence>
<comment type="catalytic activity">
    <reaction evidence="15">
        <text>Ca(2+)(in) = Ca(2+)(out)</text>
        <dbReference type="Rhea" id="RHEA:29671"/>
        <dbReference type="ChEBI" id="CHEBI:29108"/>
    </reaction>
</comment>
<dbReference type="InterPro" id="IPR013555">
    <property type="entry name" value="TRP_dom"/>
</dbReference>
<dbReference type="Gene3D" id="1.25.40.20">
    <property type="entry name" value="Ankyrin repeat-containing domain"/>
    <property type="match status" value="1"/>
</dbReference>
<keyword evidence="7" id="KW-0677">Repeat</keyword>
<dbReference type="FunFam" id="1.10.287.70:FF:000041">
    <property type="entry name" value="Transient receptor potential cation channel subfamily C member 7"/>
    <property type="match status" value="1"/>
</dbReference>
<keyword evidence="6 16" id="KW-0812">Transmembrane</keyword>
<name>A0A673KZR1_9TELE</name>
<evidence type="ECO:0000256" key="2">
    <source>
        <dbReference type="ARBA" id="ARBA00022448"/>
    </source>
</evidence>
<organism evidence="18 19">
    <name type="scientific">Sinocyclocheilus rhinocerous</name>
    <dbReference type="NCBI Taxonomy" id="307959"/>
    <lineage>
        <taxon>Eukaryota</taxon>
        <taxon>Metazoa</taxon>
        <taxon>Chordata</taxon>
        <taxon>Craniata</taxon>
        <taxon>Vertebrata</taxon>
        <taxon>Euteleostomi</taxon>
        <taxon>Actinopterygii</taxon>
        <taxon>Neopterygii</taxon>
        <taxon>Teleostei</taxon>
        <taxon>Ostariophysi</taxon>
        <taxon>Cypriniformes</taxon>
        <taxon>Cyprinidae</taxon>
        <taxon>Cyprininae</taxon>
        <taxon>Sinocyclocheilus</taxon>
    </lineage>
</organism>
<dbReference type="Gene3D" id="1.10.287.70">
    <property type="match status" value="1"/>
</dbReference>
<feature type="domain" description="Transient receptor ion channel" evidence="17">
    <location>
        <begin position="189"/>
        <end position="251"/>
    </location>
</feature>
<dbReference type="Pfam" id="PF00520">
    <property type="entry name" value="Ion_trans"/>
    <property type="match status" value="1"/>
</dbReference>
<dbReference type="Pfam" id="PF08344">
    <property type="entry name" value="TRP_2"/>
    <property type="match status" value="1"/>
</dbReference>
<accession>A0A673KZR1</accession>
<evidence type="ECO:0000256" key="13">
    <source>
        <dbReference type="ARBA" id="ARBA00023180"/>
    </source>
</evidence>
<evidence type="ECO:0000256" key="11">
    <source>
        <dbReference type="ARBA" id="ARBA00023065"/>
    </source>
</evidence>
<dbReference type="PANTHER" id="PTHR10117:SF9">
    <property type="entry name" value="SHORT TRANSIENT RECEPTOR POTENTIAL CHANNEL 7"/>
    <property type="match status" value="1"/>
</dbReference>
<protein>
    <recommendedName>
        <fullName evidence="17">Transient receptor ion channel domain-containing protein</fullName>
    </recommendedName>
</protein>
<dbReference type="GO" id="GO:0007338">
    <property type="term" value="P:single fertilization"/>
    <property type="evidence" value="ECO:0007669"/>
    <property type="project" value="TreeGrafter"/>
</dbReference>
<dbReference type="GO" id="GO:0034703">
    <property type="term" value="C:cation channel complex"/>
    <property type="evidence" value="ECO:0007669"/>
    <property type="project" value="TreeGrafter"/>
</dbReference>
<evidence type="ECO:0000256" key="5">
    <source>
        <dbReference type="ARBA" id="ARBA00022673"/>
    </source>
</evidence>
<sequence>MHRRHTTLREKGRRQAIRGPAYMFSERGTSLTAEEERFLDAAEYGNIPVVRKMLDESKTLNFNCVDYMGQNTLQLAVGNEHLEVTELLLKKDGMARIGDALLLAISKGYVRIVEAILAHPAFAGGLRLTLSPLEQELRDDDFYAYDEDGTRFSHDVTPVILAAHCQEYEIVHILLMKGARIERPHDYFCKCCECTEKQRRDSFSHSRSRMNAYKGLASAAYLSLSSEDPVLTALELSNELARLANIETEFKNDYRKLSMQCKDFVVGVLDLCRDTEEVEAILNGDVDQNPPAEHQRPCLSRIKLAIKYEVKKLGQILRSPFMKFVAHAVSFTIFLGLLLLNASDRFEGVKNLPNETITDHPRQVFRVKTTQFSWTELLIMKWVLGMIWLECKEIWVDGPREYVMHLWNVLDFGMLSIFVASFTARFMAFLKASKAQLYVDLHVPNHDISSASLPADIAYFTYARNRWRPSDPQIISEGLYAIAVVLSFSRIAYILPANESFGPLQISLGRTVKDIFKFMVIFIMVFVAFMIGMFNLYSYYLGAKYNPAFTTVEESFKTLFWSIFGLSEVVSVVLKYDHKFIENIGYILYGVYNVTMVVVLLNMLIAMINSSYQEIEEDADVEWKFARAKLWLSYFDEGRTLPAPFNLVPTPKSFYYLIIRVKSCLIRLCKGKGHRHENELEMGMLNSRPKADRHRTNLRSREENTVKKPIKNPTRYQKIMKRLIKRYVLKAQVDGENDEVNEGELKEIKQDISSLRYELLEEKSQATGELADLIQQLSDKFGKNAKKQP</sequence>
<feature type="transmembrane region" description="Helical" evidence="16">
    <location>
        <begin position="321"/>
        <end position="340"/>
    </location>
</feature>
<comment type="subcellular location">
    <subcellularLocation>
        <location evidence="1">Cell membrane</location>
        <topology evidence="1">Multi-pass membrane protein</topology>
    </subcellularLocation>
</comment>
<reference evidence="18" key="2">
    <citation type="submission" date="2025-09" db="UniProtKB">
        <authorList>
            <consortium name="Ensembl"/>
        </authorList>
    </citation>
    <scope>IDENTIFICATION</scope>
</reference>
<keyword evidence="11" id="KW-0406">Ion transport</keyword>
<keyword evidence="2" id="KW-0813">Transport</keyword>
<feature type="transmembrane region" description="Helical" evidence="16">
    <location>
        <begin position="586"/>
        <end position="605"/>
    </location>
</feature>
<feature type="transmembrane region" description="Helical" evidence="16">
    <location>
        <begin position="515"/>
        <end position="537"/>
    </location>
</feature>
<keyword evidence="12 16" id="KW-0472">Membrane</keyword>
<evidence type="ECO:0000259" key="17">
    <source>
        <dbReference type="SMART" id="SM01420"/>
    </source>
</evidence>
<dbReference type="PRINTS" id="PR01097">
    <property type="entry name" value="TRNSRECEPTRP"/>
</dbReference>
<evidence type="ECO:0000256" key="4">
    <source>
        <dbReference type="ARBA" id="ARBA00022568"/>
    </source>
</evidence>
<dbReference type="GO" id="GO:0015279">
    <property type="term" value="F:store-operated calcium channel activity"/>
    <property type="evidence" value="ECO:0007669"/>
    <property type="project" value="TreeGrafter"/>
</dbReference>